<comment type="similarity">
    <text evidence="1 3">Belongs to the short-chain dehydrogenases/reductases (SDR) family.</text>
</comment>
<dbReference type="SUPFAM" id="SSF51735">
    <property type="entry name" value="NAD(P)-binding Rossmann-fold domains"/>
    <property type="match status" value="1"/>
</dbReference>
<dbReference type="PRINTS" id="PR00080">
    <property type="entry name" value="SDRFAMILY"/>
</dbReference>
<protein>
    <submittedName>
        <fullName evidence="5">SDR family NAD(P)-dependent oxidoreductase</fullName>
    </submittedName>
</protein>
<accession>A0A6B3SRT9</accession>
<reference evidence="5 6" key="1">
    <citation type="submission" date="2020-02" db="EMBL/GenBank/DDBJ databases">
        <authorList>
            <person name="Kim M.K."/>
        </authorList>
    </citation>
    <scope>NUCLEOTIDE SEQUENCE [LARGE SCALE GENOMIC DNA]</scope>
    <source>
        <strain evidence="5 6">17J57-3</strain>
    </source>
</reference>
<feature type="chain" id="PRO_5025392730" evidence="4">
    <location>
        <begin position="27"/>
        <end position="253"/>
    </location>
</feature>
<comment type="caution">
    <text evidence="5">The sequence shown here is derived from an EMBL/GenBank/DDBJ whole genome shotgun (WGS) entry which is preliminary data.</text>
</comment>
<dbReference type="FunFam" id="3.40.50.720:FF:000173">
    <property type="entry name" value="3-oxoacyl-[acyl-carrier protein] reductase"/>
    <property type="match status" value="1"/>
</dbReference>
<dbReference type="Proteomes" id="UP000482155">
    <property type="component" value="Unassembled WGS sequence"/>
</dbReference>
<dbReference type="GO" id="GO:0016491">
    <property type="term" value="F:oxidoreductase activity"/>
    <property type="evidence" value="ECO:0007669"/>
    <property type="project" value="UniProtKB-KW"/>
</dbReference>
<dbReference type="PRINTS" id="PR00081">
    <property type="entry name" value="GDHRDH"/>
</dbReference>
<dbReference type="InterPro" id="IPR036291">
    <property type="entry name" value="NAD(P)-bd_dom_sf"/>
</dbReference>
<proteinExistence type="inferred from homology"/>
<dbReference type="PANTHER" id="PTHR43658:SF8">
    <property type="entry name" value="17-BETA-HYDROXYSTEROID DEHYDROGENASE 14-RELATED"/>
    <property type="match status" value="1"/>
</dbReference>
<sequence>MNVNNKVAVVTGAASGLGLATCKALAAAGARVVGFDLDAETVQAALAPDIKGLAVDVANEADIKTGIDTVLELHGAIHIVVNCAGILGPCKTLSKGQMFPTELWERVIAVNLSGTFNMIRHAALAMSRNEPDESGDRGVIVNTASGAAWQGQMGQAAYSASKAGVIGMTLPIARDLAEHGIRMVAIAPGLFDTGMAAGMPPKVADKLINNMVLYPARMGQPEEFAGLVRHIVENSYINATTISIDGGGRVGTR</sequence>
<organism evidence="5 6">
    <name type="scientific">Noviherbaspirillum galbum</name>
    <dbReference type="NCBI Taxonomy" id="2709383"/>
    <lineage>
        <taxon>Bacteria</taxon>
        <taxon>Pseudomonadati</taxon>
        <taxon>Pseudomonadota</taxon>
        <taxon>Betaproteobacteria</taxon>
        <taxon>Burkholderiales</taxon>
        <taxon>Oxalobacteraceae</taxon>
        <taxon>Noviherbaspirillum</taxon>
    </lineage>
</organism>
<dbReference type="InterPro" id="IPR020904">
    <property type="entry name" value="Sc_DH/Rdtase_CS"/>
</dbReference>
<evidence type="ECO:0000256" key="3">
    <source>
        <dbReference type="RuleBase" id="RU000363"/>
    </source>
</evidence>
<dbReference type="Pfam" id="PF00106">
    <property type="entry name" value="adh_short"/>
    <property type="match status" value="1"/>
</dbReference>
<dbReference type="PROSITE" id="PS00061">
    <property type="entry name" value="ADH_SHORT"/>
    <property type="match status" value="1"/>
</dbReference>
<keyword evidence="4" id="KW-0732">Signal</keyword>
<keyword evidence="2" id="KW-0560">Oxidoreductase</keyword>
<name>A0A6B3SRT9_9BURK</name>
<keyword evidence="6" id="KW-1185">Reference proteome</keyword>
<gene>
    <name evidence="5" type="ORF">G3574_21385</name>
</gene>
<dbReference type="InterPro" id="IPR002347">
    <property type="entry name" value="SDR_fam"/>
</dbReference>
<evidence type="ECO:0000313" key="5">
    <source>
        <dbReference type="EMBL" id="NEX63640.1"/>
    </source>
</evidence>
<evidence type="ECO:0000256" key="2">
    <source>
        <dbReference type="ARBA" id="ARBA00023002"/>
    </source>
</evidence>
<feature type="signal peptide" evidence="4">
    <location>
        <begin position="1"/>
        <end position="26"/>
    </location>
</feature>
<dbReference type="EMBL" id="JAAIVB010000073">
    <property type="protein sequence ID" value="NEX63640.1"/>
    <property type="molecule type" value="Genomic_DNA"/>
</dbReference>
<dbReference type="RefSeq" id="WP_163967577.1">
    <property type="nucleotide sequence ID" value="NZ_JAAIVB010000073.1"/>
</dbReference>
<dbReference type="PANTHER" id="PTHR43658">
    <property type="entry name" value="SHORT-CHAIN DEHYDROGENASE/REDUCTASE"/>
    <property type="match status" value="1"/>
</dbReference>
<dbReference type="AlphaFoldDB" id="A0A6B3SRT9"/>
<evidence type="ECO:0000256" key="1">
    <source>
        <dbReference type="ARBA" id="ARBA00006484"/>
    </source>
</evidence>
<dbReference type="Gene3D" id="3.40.50.720">
    <property type="entry name" value="NAD(P)-binding Rossmann-like Domain"/>
    <property type="match status" value="1"/>
</dbReference>
<evidence type="ECO:0000313" key="6">
    <source>
        <dbReference type="Proteomes" id="UP000482155"/>
    </source>
</evidence>
<evidence type="ECO:0000256" key="4">
    <source>
        <dbReference type="SAM" id="SignalP"/>
    </source>
</evidence>